<dbReference type="GO" id="GO:0032259">
    <property type="term" value="P:methylation"/>
    <property type="evidence" value="ECO:0007669"/>
    <property type="project" value="UniProtKB-KW"/>
</dbReference>
<dbReference type="AlphaFoldDB" id="A0AAN7UZI6"/>
<dbReference type="GO" id="GO:0032981">
    <property type="term" value="P:mitochondrial respiratory chain complex I assembly"/>
    <property type="evidence" value="ECO:0007669"/>
    <property type="project" value="TreeGrafter"/>
</dbReference>
<gene>
    <name evidence="8" type="ORF">RI129_012528</name>
</gene>
<comment type="function">
    <text evidence="7">Arginine methyltransferase involved in the assembly or stability of mitochondrial NADH:ubiquinone oxidoreductase complex (complex I).</text>
</comment>
<dbReference type="Gene3D" id="3.40.50.12710">
    <property type="match status" value="1"/>
</dbReference>
<dbReference type="PANTHER" id="PTHR12049">
    <property type="entry name" value="PROTEIN ARGININE METHYLTRANSFERASE NDUFAF7, MITOCHONDRIAL"/>
    <property type="match status" value="1"/>
</dbReference>
<evidence type="ECO:0000313" key="9">
    <source>
        <dbReference type="Proteomes" id="UP001329430"/>
    </source>
</evidence>
<accession>A0AAN7UZI6</accession>
<dbReference type="InterPro" id="IPR029063">
    <property type="entry name" value="SAM-dependent_MTases_sf"/>
</dbReference>
<dbReference type="PANTHER" id="PTHR12049:SF7">
    <property type="entry name" value="PROTEIN ARGININE METHYLTRANSFERASE NDUFAF7, MITOCHONDRIAL"/>
    <property type="match status" value="1"/>
</dbReference>
<reference evidence="8 9" key="1">
    <citation type="journal article" date="2024" name="Insects">
        <title>An Improved Chromosome-Level Genome Assembly of the Firefly Pyrocoelia pectoralis.</title>
        <authorList>
            <person name="Fu X."/>
            <person name="Meyer-Rochow V.B."/>
            <person name="Ballantyne L."/>
            <person name="Zhu X."/>
        </authorList>
    </citation>
    <scope>NUCLEOTIDE SEQUENCE [LARGE SCALE GENOMIC DNA]</scope>
    <source>
        <strain evidence="8">XCY_ONT2</strain>
    </source>
</reference>
<evidence type="ECO:0000256" key="6">
    <source>
        <dbReference type="ARBA" id="ARBA00048612"/>
    </source>
</evidence>
<name>A0AAN7UZI6_9COLE</name>
<proteinExistence type="inferred from homology"/>
<evidence type="ECO:0000256" key="7">
    <source>
        <dbReference type="RuleBase" id="RU364114"/>
    </source>
</evidence>
<comment type="catalytic activity">
    <reaction evidence="6 7">
        <text>L-arginyl-[protein] + 2 S-adenosyl-L-methionine = N(omega),N(omega)'-dimethyl-L-arginyl-[protein] + 2 S-adenosyl-L-homocysteine + 2 H(+)</text>
        <dbReference type="Rhea" id="RHEA:48108"/>
        <dbReference type="Rhea" id="RHEA-COMP:10532"/>
        <dbReference type="Rhea" id="RHEA-COMP:11992"/>
        <dbReference type="ChEBI" id="CHEBI:15378"/>
        <dbReference type="ChEBI" id="CHEBI:29965"/>
        <dbReference type="ChEBI" id="CHEBI:57856"/>
        <dbReference type="ChEBI" id="CHEBI:59789"/>
        <dbReference type="ChEBI" id="CHEBI:88221"/>
        <dbReference type="EC" id="2.1.1.320"/>
    </reaction>
</comment>
<evidence type="ECO:0000313" key="8">
    <source>
        <dbReference type="EMBL" id="KAK5638233.1"/>
    </source>
</evidence>
<evidence type="ECO:0000256" key="2">
    <source>
        <dbReference type="ARBA" id="ARBA00005891"/>
    </source>
</evidence>
<keyword evidence="4 7" id="KW-0808">Transferase</keyword>
<dbReference type="GO" id="GO:0005739">
    <property type="term" value="C:mitochondrion"/>
    <property type="evidence" value="ECO:0007669"/>
    <property type="project" value="UniProtKB-SubCell"/>
</dbReference>
<evidence type="ECO:0000256" key="3">
    <source>
        <dbReference type="ARBA" id="ARBA00022603"/>
    </source>
</evidence>
<dbReference type="InterPro" id="IPR003788">
    <property type="entry name" value="NDUFAF7"/>
</dbReference>
<comment type="caution">
    <text evidence="8">The sequence shown here is derived from an EMBL/GenBank/DDBJ whole genome shotgun (WGS) entry which is preliminary data.</text>
</comment>
<dbReference type="EC" id="2.1.1.320" evidence="7"/>
<protein>
    <recommendedName>
        <fullName evidence="7">Protein arginine methyltransferase NDUFAF7</fullName>
        <ecNumber evidence="7">2.1.1.320</ecNumber>
    </recommendedName>
</protein>
<dbReference type="GO" id="GO:0035243">
    <property type="term" value="F:protein-arginine omega-N symmetric methyltransferase activity"/>
    <property type="evidence" value="ECO:0007669"/>
    <property type="project" value="UniProtKB-EC"/>
</dbReference>
<keyword evidence="9" id="KW-1185">Reference proteome</keyword>
<comment type="subcellular location">
    <subcellularLocation>
        <location evidence="1 7">Mitochondrion</location>
    </subcellularLocation>
</comment>
<sequence length="401" mass="45430">MLRCTNHFFKRPLCRFSKLQHNNRTAPNTLSNFSIKQQIITKIKVRGPITFAEYMKDVLLNPQGGYYMHRDVFGDKGDFITSPELSQMFGELLAVWFINEWSKAGSPKPLQIVELGPGRGTLCYDMLRVMSRFNLLDKTSVHLVEVSPHLTKLQADLLCSNGAASFGVPISWHKHLKDVPDQFAFYLAHEFFDALPIHQFKKTEHGYREILIDVDPVQESKLRFVLSPTETAVGKFFLSTDESREFVEVCPEGLTLAEGLAKRIESYGGLGLIVDYGHEGQGRDTFRAFKNHKLHDPLIEPGTADLTADVDFEAMKKVMCGTNEVLVYGPVSQRTFLMNMGIECRLENLRKNAKPEQIESLDYSYGMLVDPDKMGDRFKFLAVVPSTLSVILNKYPICGFS</sequence>
<organism evidence="8 9">
    <name type="scientific">Pyrocoelia pectoralis</name>
    <dbReference type="NCBI Taxonomy" id="417401"/>
    <lineage>
        <taxon>Eukaryota</taxon>
        <taxon>Metazoa</taxon>
        <taxon>Ecdysozoa</taxon>
        <taxon>Arthropoda</taxon>
        <taxon>Hexapoda</taxon>
        <taxon>Insecta</taxon>
        <taxon>Pterygota</taxon>
        <taxon>Neoptera</taxon>
        <taxon>Endopterygota</taxon>
        <taxon>Coleoptera</taxon>
        <taxon>Polyphaga</taxon>
        <taxon>Elateriformia</taxon>
        <taxon>Elateroidea</taxon>
        <taxon>Lampyridae</taxon>
        <taxon>Lampyrinae</taxon>
        <taxon>Pyrocoelia</taxon>
    </lineage>
</organism>
<evidence type="ECO:0000256" key="5">
    <source>
        <dbReference type="ARBA" id="ARBA00023128"/>
    </source>
</evidence>
<evidence type="ECO:0000256" key="4">
    <source>
        <dbReference type="ARBA" id="ARBA00022679"/>
    </source>
</evidence>
<dbReference type="Proteomes" id="UP001329430">
    <property type="component" value="Chromosome 10"/>
</dbReference>
<evidence type="ECO:0000256" key="1">
    <source>
        <dbReference type="ARBA" id="ARBA00004173"/>
    </source>
</evidence>
<comment type="similarity">
    <text evidence="2 7">Belongs to the NDUFAF7 family.</text>
</comment>
<dbReference type="InterPro" id="IPR038375">
    <property type="entry name" value="NDUFAF7_sf"/>
</dbReference>
<dbReference type="SUPFAM" id="SSF53335">
    <property type="entry name" value="S-adenosyl-L-methionine-dependent methyltransferases"/>
    <property type="match status" value="1"/>
</dbReference>
<keyword evidence="5 7" id="KW-0496">Mitochondrion</keyword>
<keyword evidence="3 7" id="KW-0489">Methyltransferase</keyword>
<dbReference type="EMBL" id="JAVRBK010000010">
    <property type="protein sequence ID" value="KAK5638233.1"/>
    <property type="molecule type" value="Genomic_DNA"/>
</dbReference>
<dbReference type="Pfam" id="PF02636">
    <property type="entry name" value="Methyltransf_28"/>
    <property type="match status" value="1"/>
</dbReference>